<dbReference type="InterPro" id="IPR000926">
    <property type="entry name" value="RibA"/>
</dbReference>
<reference evidence="11" key="1">
    <citation type="submission" date="2020-08" db="EMBL/GenBank/DDBJ databases">
        <title>Multicomponent nature underlies the extraordinary mechanical properties of spider dragline silk.</title>
        <authorList>
            <person name="Kono N."/>
            <person name="Nakamura H."/>
            <person name="Mori M."/>
            <person name="Yoshida Y."/>
            <person name="Ohtoshi R."/>
            <person name="Malay A.D."/>
            <person name="Moran D.A.P."/>
            <person name="Tomita M."/>
            <person name="Numata K."/>
            <person name="Arakawa K."/>
        </authorList>
    </citation>
    <scope>NUCLEOTIDE SEQUENCE</scope>
</reference>
<sequence>MFIGNQSSNKVERAISEIRRGRPIVIYDKSNYLLFAAAEALERDLFNQYKLISSNVYVTLTSSKEDCIRELQCSKTIDECAIALLKFSELLPYALVADMTFENNHEMRNWCEKNDVIALDRSFINNFQENQDVYEVCKTSLFLKQTQEVNIISYRTESGGREHHAIIIGNPDKDGETLVRIHSSCYTGDLLDSLSCDCRSQLHQAIQMIADSGSGIILYLMQDGRGIGLTNKLRAYSVQRGHNLDTVDANRILGFEDDERSFAVAAKMLKKLNINKIQLLTNNDRKLSELESSGIGVTKCLPLIVERNKYNDSYMETKFDSRIKTFVYSPNEVFTVVFSQGYYSYIEFAEGEKVKNIAVGDASSWKINPYDNKLLIMPFEVSSRTNMIITTTKKRNYIFDLISRPNYDKYPDTDAKKVDHDYSAEKDISYVVRFYYPQEEGEFDVDLDEVSLPTQMQYTTDKPEKIIQENDTKYNYTYIDEGGNADIVPIELFDDGYLTYLKFRNNNKIPQIFVEEEDKPCKRLLFDDYVIIKGVHKKLFMRYEDGEVEIINRSL</sequence>
<evidence type="ECO:0000256" key="5">
    <source>
        <dbReference type="ARBA" id="ARBA00022729"/>
    </source>
</evidence>
<dbReference type="Pfam" id="PF03524">
    <property type="entry name" value="CagX"/>
    <property type="match status" value="1"/>
</dbReference>
<evidence type="ECO:0000256" key="6">
    <source>
        <dbReference type="ARBA" id="ARBA00022741"/>
    </source>
</evidence>
<keyword evidence="4" id="KW-0686">Riboflavin biosynthesis</keyword>
<dbReference type="EC" id="3.5.4.25" evidence="3"/>
<dbReference type="InterPro" id="IPR032677">
    <property type="entry name" value="GTP_cyclohydro_II"/>
</dbReference>
<evidence type="ECO:0000259" key="10">
    <source>
        <dbReference type="Pfam" id="PF00925"/>
    </source>
</evidence>
<dbReference type="OrthoDB" id="6412193at2759"/>
<comment type="catalytic activity">
    <reaction evidence="9">
        <text>GTP + 4 H2O = 2,5-diamino-6-hydroxy-4-(5-phosphoribosylamino)-pyrimidine + formate + 2 phosphate + 3 H(+)</text>
        <dbReference type="Rhea" id="RHEA:23704"/>
        <dbReference type="ChEBI" id="CHEBI:15377"/>
        <dbReference type="ChEBI" id="CHEBI:15378"/>
        <dbReference type="ChEBI" id="CHEBI:15740"/>
        <dbReference type="ChEBI" id="CHEBI:37565"/>
        <dbReference type="ChEBI" id="CHEBI:43474"/>
        <dbReference type="ChEBI" id="CHEBI:58614"/>
        <dbReference type="EC" id="3.5.4.25"/>
    </reaction>
</comment>
<keyword evidence="5" id="KW-0732">Signal</keyword>
<dbReference type="AlphaFoldDB" id="A0A8X6NC03"/>
<comment type="pathway">
    <text evidence="1">Cofactor biosynthesis; riboflavin biosynthesis.</text>
</comment>
<keyword evidence="6" id="KW-0547">Nucleotide-binding</keyword>
<dbReference type="InterPro" id="IPR014148">
    <property type="entry name" value="VirB9"/>
</dbReference>
<dbReference type="Gene3D" id="3.40.50.10990">
    <property type="entry name" value="GTP cyclohydrolase II"/>
    <property type="match status" value="1"/>
</dbReference>
<dbReference type="EMBL" id="BMAW01007783">
    <property type="protein sequence ID" value="GFT05363.1"/>
    <property type="molecule type" value="Genomic_DNA"/>
</dbReference>
<dbReference type="GO" id="GO:0005525">
    <property type="term" value="F:GTP binding"/>
    <property type="evidence" value="ECO:0007669"/>
    <property type="project" value="UniProtKB-KW"/>
</dbReference>
<dbReference type="Gene3D" id="2.60.40.2500">
    <property type="match status" value="1"/>
</dbReference>
<organism evidence="11 12">
    <name type="scientific">Nephila pilipes</name>
    <name type="common">Giant wood spider</name>
    <name type="synonym">Nephila maculata</name>
    <dbReference type="NCBI Taxonomy" id="299642"/>
    <lineage>
        <taxon>Eukaryota</taxon>
        <taxon>Metazoa</taxon>
        <taxon>Ecdysozoa</taxon>
        <taxon>Arthropoda</taxon>
        <taxon>Chelicerata</taxon>
        <taxon>Arachnida</taxon>
        <taxon>Araneae</taxon>
        <taxon>Araneomorphae</taxon>
        <taxon>Entelegynae</taxon>
        <taxon>Araneoidea</taxon>
        <taxon>Nephilidae</taxon>
        <taxon>Nephila</taxon>
    </lineage>
</organism>
<evidence type="ECO:0000256" key="9">
    <source>
        <dbReference type="ARBA" id="ARBA00049295"/>
    </source>
</evidence>
<evidence type="ECO:0000256" key="1">
    <source>
        <dbReference type="ARBA" id="ARBA00005104"/>
    </source>
</evidence>
<feature type="domain" description="GTP cyclohydrolase II" evidence="10">
    <location>
        <begin position="145"/>
        <end position="301"/>
    </location>
</feature>
<evidence type="ECO:0000256" key="3">
    <source>
        <dbReference type="ARBA" id="ARBA00012762"/>
    </source>
</evidence>
<dbReference type="InterPro" id="IPR036144">
    <property type="entry name" value="RibA-like_sf"/>
</dbReference>
<accession>A0A8X6NC03</accession>
<dbReference type="GO" id="GO:0003935">
    <property type="term" value="F:GTP cyclohydrolase II activity"/>
    <property type="evidence" value="ECO:0007669"/>
    <property type="project" value="UniProtKB-EC"/>
</dbReference>
<evidence type="ECO:0000256" key="4">
    <source>
        <dbReference type="ARBA" id="ARBA00022619"/>
    </source>
</evidence>
<dbReference type="NCBIfam" id="TIGR02781">
    <property type="entry name" value="VirB9"/>
    <property type="match status" value="1"/>
</dbReference>
<dbReference type="GO" id="GO:0009231">
    <property type="term" value="P:riboflavin biosynthetic process"/>
    <property type="evidence" value="ECO:0007669"/>
    <property type="project" value="UniProtKB-KW"/>
</dbReference>
<dbReference type="InterPro" id="IPR033645">
    <property type="entry name" value="VirB9/CagX/TrbG_C"/>
</dbReference>
<evidence type="ECO:0000256" key="8">
    <source>
        <dbReference type="ARBA" id="ARBA00023134"/>
    </source>
</evidence>
<evidence type="ECO:0000256" key="7">
    <source>
        <dbReference type="ARBA" id="ARBA00022801"/>
    </source>
</evidence>
<dbReference type="Pfam" id="PF00925">
    <property type="entry name" value="GTP_cyclohydro2"/>
    <property type="match status" value="1"/>
</dbReference>
<evidence type="ECO:0000256" key="2">
    <source>
        <dbReference type="ARBA" id="ARBA00006135"/>
    </source>
</evidence>
<proteinExistence type="inferred from homology"/>
<dbReference type="GO" id="GO:0008686">
    <property type="term" value="F:3,4-dihydroxy-2-butanone-4-phosphate synthase activity"/>
    <property type="evidence" value="ECO:0007669"/>
    <property type="project" value="TreeGrafter"/>
</dbReference>
<dbReference type="InterPro" id="IPR010258">
    <property type="entry name" value="Conjugal_tfr_TrbG/VirB9/CagX"/>
</dbReference>
<dbReference type="SUPFAM" id="SSF142695">
    <property type="entry name" value="RibA-like"/>
    <property type="match status" value="1"/>
</dbReference>
<comment type="similarity">
    <text evidence="2">Belongs to the TrbG/VirB9 family.</text>
</comment>
<keyword evidence="7" id="KW-0378">Hydrolase</keyword>
<evidence type="ECO:0000313" key="12">
    <source>
        <dbReference type="Proteomes" id="UP000887013"/>
    </source>
</evidence>
<dbReference type="PANTHER" id="PTHR21327:SF47">
    <property type="entry name" value="GTP CYCLOHYDROLASE II DOMAIN-CONTAINING PROTEIN"/>
    <property type="match status" value="1"/>
</dbReference>
<keyword evidence="8" id="KW-0342">GTP-binding</keyword>
<name>A0A8X6NC03_NEPPI</name>
<dbReference type="PANTHER" id="PTHR21327">
    <property type="entry name" value="GTP CYCLOHYDROLASE II-RELATED"/>
    <property type="match status" value="1"/>
</dbReference>
<dbReference type="Proteomes" id="UP000887013">
    <property type="component" value="Unassembled WGS sequence"/>
</dbReference>
<dbReference type="NCBIfam" id="NF001591">
    <property type="entry name" value="PRK00393.1"/>
    <property type="match status" value="1"/>
</dbReference>
<protein>
    <recommendedName>
        <fullName evidence="3">GTP cyclohydrolase II</fullName>
        <ecNumber evidence="3">3.5.4.25</ecNumber>
    </recommendedName>
</protein>
<dbReference type="CDD" id="cd00641">
    <property type="entry name" value="GTP_cyclohydro2"/>
    <property type="match status" value="1"/>
</dbReference>
<evidence type="ECO:0000313" key="11">
    <source>
        <dbReference type="EMBL" id="GFT05363.1"/>
    </source>
</evidence>
<dbReference type="InterPro" id="IPR038161">
    <property type="entry name" value="VirB9/CagX/TrbG_C_sf"/>
</dbReference>
<gene>
    <name evidence="11" type="primary">ribA</name>
    <name evidence="11" type="ORF">NPIL_426701</name>
</gene>
<dbReference type="CDD" id="cd06911">
    <property type="entry name" value="VirB9_CagX_TrbG"/>
    <property type="match status" value="1"/>
</dbReference>
<keyword evidence="12" id="KW-1185">Reference proteome</keyword>
<dbReference type="GO" id="GO:0005829">
    <property type="term" value="C:cytosol"/>
    <property type="evidence" value="ECO:0007669"/>
    <property type="project" value="TreeGrafter"/>
</dbReference>
<comment type="caution">
    <text evidence="11">The sequence shown here is derived from an EMBL/GenBank/DDBJ whole genome shotgun (WGS) entry which is preliminary data.</text>
</comment>